<dbReference type="InterPro" id="IPR007038">
    <property type="entry name" value="HupE_UreJ"/>
</dbReference>
<feature type="transmembrane region" description="Helical" evidence="1">
    <location>
        <begin position="113"/>
        <end position="131"/>
    </location>
</feature>
<dbReference type="Pfam" id="PF04955">
    <property type="entry name" value="HupE_UreJ"/>
    <property type="match status" value="1"/>
</dbReference>
<gene>
    <name evidence="3" type="ORF">A2557_10485</name>
</gene>
<dbReference type="EMBL" id="MFNF01000026">
    <property type="protein sequence ID" value="OGH02061.1"/>
    <property type="molecule type" value="Genomic_DNA"/>
</dbReference>
<keyword evidence="1" id="KW-0812">Transmembrane</keyword>
<accession>A0A1F6GVJ6</accession>
<dbReference type="AlphaFoldDB" id="A0A1F6GVJ6"/>
<feature type="signal peptide" evidence="2">
    <location>
        <begin position="1"/>
        <end position="20"/>
    </location>
</feature>
<organism evidence="3 4">
    <name type="scientific">Candidatus Lambdaproteobacteria bacterium RIFOXYD2_FULL_56_26</name>
    <dbReference type="NCBI Taxonomy" id="1817773"/>
    <lineage>
        <taxon>Bacteria</taxon>
        <taxon>Pseudomonadati</taxon>
        <taxon>Pseudomonadota</taxon>
        <taxon>Candidatus Lambdaproteobacteria</taxon>
    </lineage>
</organism>
<evidence type="ECO:0008006" key="5">
    <source>
        <dbReference type="Google" id="ProtNLM"/>
    </source>
</evidence>
<feature type="transmembrane region" description="Helical" evidence="1">
    <location>
        <begin position="36"/>
        <end position="56"/>
    </location>
</feature>
<proteinExistence type="predicted"/>
<sequence>MKKFLSLSALALASTSTAFAHVTGDGSLGLTAGLSHPFLGLDHLLAMLTVGVLAVRSTEKIDWTYPLAFAGFLGLGAVWGISTGTLAGAEGVVAASLVVLGLLLAFRVTLPKPAMLALVVLSALAHGQAHGSEATGAWAFYIAGMTVSTLGLHLGGCMIGKVLGRSGLRLIQAWGTATAIVGLLFVAL</sequence>
<evidence type="ECO:0000256" key="2">
    <source>
        <dbReference type="SAM" id="SignalP"/>
    </source>
</evidence>
<evidence type="ECO:0000313" key="4">
    <source>
        <dbReference type="Proteomes" id="UP000177583"/>
    </source>
</evidence>
<keyword evidence="1" id="KW-0472">Membrane</keyword>
<evidence type="ECO:0000256" key="1">
    <source>
        <dbReference type="SAM" id="Phobius"/>
    </source>
</evidence>
<reference evidence="3 4" key="1">
    <citation type="journal article" date="2016" name="Nat. Commun.">
        <title>Thousands of microbial genomes shed light on interconnected biogeochemical processes in an aquifer system.</title>
        <authorList>
            <person name="Anantharaman K."/>
            <person name="Brown C.T."/>
            <person name="Hug L.A."/>
            <person name="Sharon I."/>
            <person name="Castelle C.J."/>
            <person name="Probst A.J."/>
            <person name="Thomas B.C."/>
            <person name="Singh A."/>
            <person name="Wilkins M.J."/>
            <person name="Karaoz U."/>
            <person name="Brodie E.L."/>
            <person name="Williams K.H."/>
            <person name="Hubbard S.S."/>
            <person name="Banfield J.F."/>
        </authorList>
    </citation>
    <scope>NUCLEOTIDE SEQUENCE [LARGE SCALE GENOMIC DNA]</scope>
</reference>
<keyword evidence="1" id="KW-1133">Transmembrane helix</keyword>
<comment type="caution">
    <text evidence="3">The sequence shown here is derived from an EMBL/GenBank/DDBJ whole genome shotgun (WGS) entry which is preliminary data.</text>
</comment>
<feature type="chain" id="PRO_5009524849" description="Urease accessory protein UreJ" evidence="2">
    <location>
        <begin position="21"/>
        <end position="188"/>
    </location>
</feature>
<keyword evidence="2" id="KW-0732">Signal</keyword>
<protein>
    <recommendedName>
        <fullName evidence="5">Urease accessory protein UreJ</fullName>
    </recommendedName>
</protein>
<dbReference type="Proteomes" id="UP000177583">
    <property type="component" value="Unassembled WGS sequence"/>
</dbReference>
<name>A0A1F6GVJ6_9PROT</name>
<feature type="transmembrane region" description="Helical" evidence="1">
    <location>
        <begin position="137"/>
        <end position="155"/>
    </location>
</feature>
<feature type="transmembrane region" description="Helical" evidence="1">
    <location>
        <begin position="167"/>
        <end position="187"/>
    </location>
</feature>
<feature type="transmembrane region" description="Helical" evidence="1">
    <location>
        <begin position="63"/>
        <end position="81"/>
    </location>
</feature>
<dbReference type="PIRSF" id="PIRSF016919">
    <property type="entry name" value="HupE_UreJ"/>
    <property type="match status" value="1"/>
</dbReference>
<evidence type="ECO:0000313" key="3">
    <source>
        <dbReference type="EMBL" id="OGH02061.1"/>
    </source>
</evidence>